<accession>A0A1F6C3R7</accession>
<name>A0A1F6C3R7_HANXR</name>
<dbReference type="InterPro" id="IPR052336">
    <property type="entry name" value="MlaD_Phospholipid_Transporter"/>
</dbReference>
<evidence type="ECO:0000259" key="1">
    <source>
        <dbReference type="Pfam" id="PF02470"/>
    </source>
</evidence>
<evidence type="ECO:0000313" key="2">
    <source>
        <dbReference type="EMBL" id="OGG43820.1"/>
    </source>
</evidence>
<reference evidence="2 3" key="1">
    <citation type="journal article" date="2016" name="Nat. Commun.">
        <title>Thousands of microbial genomes shed light on interconnected biogeochemical processes in an aquifer system.</title>
        <authorList>
            <person name="Anantharaman K."/>
            <person name="Brown C.T."/>
            <person name="Hug L.A."/>
            <person name="Sharon I."/>
            <person name="Castelle C.J."/>
            <person name="Probst A.J."/>
            <person name="Thomas B.C."/>
            <person name="Singh A."/>
            <person name="Wilkins M.J."/>
            <person name="Karaoz U."/>
            <person name="Brodie E.L."/>
            <person name="Williams K.H."/>
            <person name="Hubbard S.S."/>
            <person name="Banfield J.F."/>
        </authorList>
    </citation>
    <scope>NUCLEOTIDE SEQUENCE [LARGE SCALE GENOMIC DNA]</scope>
    <source>
        <strain evidence="3">RIFCSPLOWO2_12_FULL_64_10</strain>
    </source>
</reference>
<dbReference type="InterPro" id="IPR003399">
    <property type="entry name" value="Mce/MlaD"/>
</dbReference>
<comment type="caution">
    <text evidence="2">The sequence shown here is derived from an EMBL/GenBank/DDBJ whole genome shotgun (WGS) entry which is preliminary data.</text>
</comment>
<sequence length="300" mass="32362">MEVILGVVVFVALVSVFLGVAWLSSRLNIRVGDYKLHIVFDDIGTLHAGDHVNVRGIQVGKVLRTGLHLGKPAAYAAIWGVPEGIPKDSKFWLKSESLLGGYILDIELGNGLEVFESESYAIGSVSVGFESLAPEAKRLSERLADPKAGALSDANLRRIASTLASLDSLTAALNQLLSDNRRPLNTLLDSLGGAATEAKGMIGENRSDVKQVLRQLARSSSRLDSVTANLGAATGSLRSASDNLRDITQKIRQGDGTVGKLLTDEQLYRDMRRTLSQVDSILVDLKQNPGRYLPKKISIF</sequence>
<protein>
    <recommendedName>
        <fullName evidence="1">Mce/MlaD domain-containing protein</fullName>
    </recommendedName>
</protein>
<dbReference type="Pfam" id="PF02470">
    <property type="entry name" value="MlaD"/>
    <property type="match status" value="1"/>
</dbReference>
<dbReference type="PANTHER" id="PTHR33371:SF4">
    <property type="entry name" value="INTERMEMBRANE PHOSPHOLIPID TRANSPORT SYSTEM BINDING PROTEIN MLAD"/>
    <property type="match status" value="1"/>
</dbReference>
<gene>
    <name evidence="2" type="ORF">A3F84_20205</name>
</gene>
<dbReference type="EMBL" id="MFKF01000425">
    <property type="protein sequence ID" value="OGG43820.1"/>
    <property type="molecule type" value="Genomic_DNA"/>
</dbReference>
<feature type="domain" description="Mce/MlaD" evidence="1">
    <location>
        <begin position="34"/>
        <end position="107"/>
    </location>
</feature>
<dbReference type="AlphaFoldDB" id="A0A1F6C3R7"/>
<dbReference type="PANTHER" id="PTHR33371">
    <property type="entry name" value="INTERMEMBRANE PHOSPHOLIPID TRANSPORT SYSTEM BINDING PROTEIN MLAD-RELATED"/>
    <property type="match status" value="1"/>
</dbReference>
<dbReference type="Proteomes" id="UP000178606">
    <property type="component" value="Unassembled WGS sequence"/>
</dbReference>
<evidence type="ECO:0000313" key="3">
    <source>
        <dbReference type="Proteomes" id="UP000178606"/>
    </source>
</evidence>
<organism evidence="2 3">
    <name type="scientific">Handelsmanbacteria sp. (strain RIFCSPLOWO2_12_FULL_64_10)</name>
    <dbReference type="NCBI Taxonomy" id="1817868"/>
    <lineage>
        <taxon>Bacteria</taxon>
        <taxon>Candidatus Handelsmaniibacteriota</taxon>
    </lineage>
</organism>
<proteinExistence type="predicted"/>